<protein>
    <submittedName>
        <fullName evidence="1">Uncharacterized protein</fullName>
    </submittedName>
</protein>
<accession>A0A9P7JHZ4</accession>
<dbReference type="AlphaFoldDB" id="A0A9P7JHZ4"/>
<evidence type="ECO:0000313" key="1">
    <source>
        <dbReference type="EMBL" id="KAG1823753.1"/>
    </source>
</evidence>
<dbReference type="Proteomes" id="UP000807769">
    <property type="component" value="Unassembled WGS sequence"/>
</dbReference>
<keyword evidence="2" id="KW-1185">Reference proteome</keyword>
<sequence length="80" mass="8649">MAAFTSIPLHATHPFWVKADCSGPEVCLEYNYICSYTPALSAPMRARQLMKMRVAPTFIAIGQSLSGAGQGLTGYGVRHC</sequence>
<dbReference type="GeneID" id="64635807"/>
<dbReference type="EMBL" id="JABBWG010000004">
    <property type="protein sequence ID" value="KAG1823753.1"/>
    <property type="molecule type" value="Genomic_DNA"/>
</dbReference>
<dbReference type="RefSeq" id="XP_041197813.1">
    <property type="nucleotide sequence ID" value="XM_041341791.1"/>
</dbReference>
<dbReference type="OrthoDB" id="9991317at2759"/>
<proteinExistence type="predicted"/>
<comment type="caution">
    <text evidence="1">The sequence shown here is derived from an EMBL/GenBank/DDBJ whole genome shotgun (WGS) entry which is preliminary data.</text>
</comment>
<organism evidence="1 2">
    <name type="scientific">Suillus subaureus</name>
    <dbReference type="NCBI Taxonomy" id="48587"/>
    <lineage>
        <taxon>Eukaryota</taxon>
        <taxon>Fungi</taxon>
        <taxon>Dikarya</taxon>
        <taxon>Basidiomycota</taxon>
        <taxon>Agaricomycotina</taxon>
        <taxon>Agaricomycetes</taxon>
        <taxon>Agaricomycetidae</taxon>
        <taxon>Boletales</taxon>
        <taxon>Suillineae</taxon>
        <taxon>Suillaceae</taxon>
        <taxon>Suillus</taxon>
    </lineage>
</organism>
<evidence type="ECO:0000313" key="2">
    <source>
        <dbReference type="Proteomes" id="UP000807769"/>
    </source>
</evidence>
<name>A0A9P7JHZ4_9AGAM</name>
<gene>
    <name evidence="1" type="ORF">BJ212DRAFT_1533570</name>
</gene>
<reference evidence="1" key="1">
    <citation type="journal article" date="2020" name="New Phytol.">
        <title>Comparative genomics reveals dynamic genome evolution in host specialist ectomycorrhizal fungi.</title>
        <authorList>
            <person name="Lofgren L.A."/>
            <person name="Nguyen N.H."/>
            <person name="Vilgalys R."/>
            <person name="Ruytinx J."/>
            <person name="Liao H.L."/>
            <person name="Branco S."/>
            <person name="Kuo A."/>
            <person name="LaButti K."/>
            <person name="Lipzen A."/>
            <person name="Andreopoulos W."/>
            <person name="Pangilinan J."/>
            <person name="Riley R."/>
            <person name="Hundley H."/>
            <person name="Na H."/>
            <person name="Barry K."/>
            <person name="Grigoriev I.V."/>
            <person name="Stajich J.E."/>
            <person name="Kennedy P.G."/>
        </authorList>
    </citation>
    <scope>NUCLEOTIDE SEQUENCE</scope>
    <source>
        <strain evidence="1">MN1</strain>
    </source>
</reference>